<dbReference type="InterPro" id="IPR024975">
    <property type="entry name" value="NOV_C"/>
</dbReference>
<name>A0A5N6MF19_9MICC</name>
<dbReference type="AlphaFoldDB" id="A0A5N6MF19"/>
<proteinExistence type="predicted"/>
<dbReference type="Proteomes" id="UP000326852">
    <property type="component" value="Unassembled WGS sequence"/>
</dbReference>
<dbReference type="Pfam" id="PF13020">
    <property type="entry name" value="NOV_C"/>
    <property type="match status" value="1"/>
</dbReference>
<keyword evidence="3" id="KW-1185">Reference proteome</keyword>
<organism evidence="2 3">
    <name type="scientific">Arthrobacter yangruifuii</name>
    <dbReference type="NCBI Taxonomy" id="2606616"/>
    <lineage>
        <taxon>Bacteria</taxon>
        <taxon>Bacillati</taxon>
        <taxon>Actinomycetota</taxon>
        <taxon>Actinomycetes</taxon>
        <taxon>Micrococcales</taxon>
        <taxon>Micrococcaceae</taxon>
        <taxon>Arthrobacter</taxon>
    </lineage>
</organism>
<evidence type="ECO:0000259" key="1">
    <source>
        <dbReference type="Pfam" id="PF13020"/>
    </source>
</evidence>
<dbReference type="EMBL" id="VTFX01000005">
    <property type="protein sequence ID" value="KAD3515011.1"/>
    <property type="molecule type" value="Genomic_DNA"/>
</dbReference>
<evidence type="ECO:0000313" key="2">
    <source>
        <dbReference type="EMBL" id="KAD3515011.1"/>
    </source>
</evidence>
<gene>
    <name evidence="2" type="ORF">GD627_11920</name>
</gene>
<dbReference type="RefSeq" id="WP_152272687.1">
    <property type="nucleotide sequence ID" value="NZ_VTFX01000005.1"/>
</dbReference>
<evidence type="ECO:0000313" key="3">
    <source>
        <dbReference type="Proteomes" id="UP000326852"/>
    </source>
</evidence>
<sequence length="281" mass="32016">MTLGETGKSWSDAEIALTIEAYFRMLRSELEGEPYNKRAANRKLQEQIGRSPGAIEFKHSNISHVLREMGSLYIEGYKPRSNVQEALRNAVQAERQSNDDLDSLMLKVIDAPEIGPTDYVLAEETAPVIEVSEKVFQGHSVGRIDFPRVEAMKRALGLAGEESTVEFEQLRLHAAGRKDLAKKVQHVSLSEGDGLGYDIRSFNTDGSSRFIEVKTTRRSKEWPFFVSRNELRFSREEPTNYYLYRLFQFGKPKQAFYTLRGSLEESCVLRPYDYSAVPRSS</sequence>
<reference evidence="2 3" key="1">
    <citation type="submission" date="2019-08" db="EMBL/GenBank/DDBJ databases">
        <title>Arthrobacter sp. nov., isolated from plateau pika and Tibetan wild ass.</title>
        <authorList>
            <person name="Ge Y."/>
        </authorList>
    </citation>
    <scope>NUCLEOTIDE SEQUENCE [LARGE SCALE GENOMIC DNA]</scope>
    <source>
        <strain evidence="2 3">785</strain>
    </source>
</reference>
<accession>A0A5N6MF19</accession>
<comment type="caution">
    <text evidence="2">The sequence shown here is derived from an EMBL/GenBank/DDBJ whole genome shotgun (WGS) entry which is preliminary data.</text>
</comment>
<protein>
    <submittedName>
        <fullName evidence="2">DUF3883 domain-containing protein</fullName>
    </submittedName>
</protein>
<feature type="domain" description="Protein NO VEIN C-terminal" evidence="1">
    <location>
        <begin position="174"/>
        <end position="256"/>
    </location>
</feature>